<dbReference type="PANTHER" id="PTHR43133">
    <property type="entry name" value="RNA POLYMERASE ECF-TYPE SIGMA FACTO"/>
    <property type="match status" value="1"/>
</dbReference>
<dbReference type="Gene3D" id="1.10.1740.10">
    <property type="match status" value="1"/>
</dbReference>
<sequence length="212" mass="23785">MHTLVDECLAGSQESWNRIVDRYTPLIWAIARGHRLGPADCEDVSQVTWLRVIQHLGKLRDPEKLAHWISVAARRESLKHIQRGGRSTPIEDPEVFDRPEPSSNQPEESALARERRDEVLHAYCSLAPKCQALLGLLMADPPMSYDEVSATLGMARGSIGPIRARCLKHLRRALEREADRSEQARELFDAIKKMGLRAYALESSAGLRSSAV</sequence>
<dbReference type="NCBIfam" id="TIGR02937">
    <property type="entry name" value="sigma70-ECF"/>
    <property type="match status" value="1"/>
</dbReference>
<accession>A0ABN3LKB2</accession>
<dbReference type="PANTHER" id="PTHR43133:SF8">
    <property type="entry name" value="RNA POLYMERASE SIGMA FACTOR HI_1459-RELATED"/>
    <property type="match status" value="1"/>
</dbReference>
<comment type="similarity">
    <text evidence="1">Belongs to the sigma-70 factor family. ECF subfamily.</text>
</comment>
<dbReference type="InterPro" id="IPR014284">
    <property type="entry name" value="RNA_pol_sigma-70_dom"/>
</dbReference>
<evidence type="ECO:0000256" key="6">
    <source>
        <dbReference type="SAM" id="MobiDB-lite"/>
    </source>
</evidence>
<dbReference type="SUPFAM" id="SSF88659">
    <property type="entry name" value="Sigma3 and sigma4 domains of RNA polymerase sigma factors"/>
    <property type="match status" value="1"/>
</dbReference>
<evidence type="ECO:0000256" key="4">
    <source>
        <dbReference type="ARBA" id="ARBA00023125"/>
    </source>
</evidence>
<dbReference type="InterPro" id="IPR039425">
    <property type="entry name" value="RNA_pol_sigma-70-like"/>
</dbReference>
<dbReference type="Pfam" id="PF04542">
    <property type="entry name" value="Sigma70_r2"/>
    <property type="match status" value="1"/>
</dbReference>
<dbReference type="Gene3D" id="1.10.10.10">
    <property type="entry name" value="Winged helix-like DNA-binding domain superfamily/Winged helix DNA-binding domain"/>
    <property type="match status" value="1"/>
</dbReference>
<evidence type="ECO:0000256" key="5">
    <source>
        <dbReference type="ARBA" id="ARBA00023163"/>
    </source>
</evidence>
<feature type="domain" description="RNA polymerase sigma-70 region 2" evidence="7">
    <location>
        <begin position="20"/>
        <end position="86"/>
    </location>
</feature>
<evidence type="ECO:0000259" key="7">
    <source>
        <dbReference type="Pfam" id="PF04542"/>
    </source>
</evidence>
<proteinExistence type="inferred from homology"/>
<protein>
    <submittedName>
        <fullName evidence="8">Sigma-70 family RNA polymerase sigma factor</fullName>
    </submittedName>
</protein>
<organism evidence="8 9">
    <name type="scientific">Streptomyces gobitricini</name>
    <dbReference type="NCBI Taxonomy" id="68211"/>
    <lineage>
        <taxon>Bacteria</taxon>
        <taxon>Bacillati</taxon>
        <taxon>Actinomycetota</taxon>
        <taxon>Actinomycetes</taxon>
        <taxon>Kitasatosporales</taxon>
        <taxon>Streptomycetaceae</taxon>
        <taxon>Streptomyces</taxon>
    </lineage>
</organism>
<evidence type="ECO:0000313" key="9">
    <source>
        <dbReference type="Proteomes" id="UP001499942"/>
    </source>
</evidence>
<keyword evidence="3" id="KW-0731">Sigma factor</keyword>
<dbReference type="InterPro" id="IPR013325">
    <property type="entry name" value="RNA_pol_sigma_r2"/>
</dbReference>
<feature type="region of interest" description="Disordered" evidence="6">
    <location>
        <begin position="80"/>
        <end position="112"/>
    </location>
</feature>
<dbReference type="InterPro" id="IPR036388">
    <property type="entry name" value="WH-like_DNA-bd_sf"/>
</dbReference>
<evidence type="ECO:0000256" key="3">
    <source>
        <dbReference type="ARBA" id="ARBA00023082"/>
    </source>
</evidence>
<evidence type="ECO:0000256" key="1">
    <source>
        <dbReference type="ARBA" id="ARBA00010641"/>
    </source>
</evidence>
<keyword evidence="5" id="KW-0804">Transcription</keyword>
<evidence type="ECO:0000256" key="2">
    <source>
        <dbReference type="ARBA" id="ARBA00023015"/>
    </source>
</evidence>
<gene>
    <name evidence="8" type="ORF">GCM10010393_12890</name>
</gene>
<keyword evidence="4" id="KW-0238">DNA-binding</keyword>
<dbReference type="InterPro" id="IPR013324">
    <property type="entry name" value="RNA_pol_sigma_r3/r4-like"/>
</dbReference>
<keyword evidence="2" id="KW-0805">Transcription regulation</keyword>
<keyword evidence="9" id="KW-1185">Reference proteome</keyword>
<dbReference type="EMBL" id="BAAASR010000006">
    <property type="protein sequence ID" value="GAA2483502.1"/>
    <property type="molecule type" value="Genomic_DNA"/>
</dbReference>
<reference evidence="8 9" key="1">
    <citation type="journal article" date="2019" name="Int. J. Syst. Evol. Microbiol.">
        <title>The Global Catalogue of Microorganisms (GCM) 10K type strain sequencing project: providing services to taxonomists for standard genome sequencing and annotation.</title>
        <authorList>
            <consortium name="The Broad Institute Genomics Platform"/>
            <consortium name="The Broad Institute Genome Sequencing Center for Infectious Disease"/>
            <person name="Wu L."/>
            <person name="Ma J."/>
        </authorList>
    </citation>
    <scope>NUCLEOTIDE SEQUENCE [LARGE SCALE GENOMIC DNA]</scope>
    <source>
        <strain evidence="8 9">JCM 5062</strain>
    </source>
</reference>
<dbReference type="RefSeq" id="WP_344357502.1">
    <property type="nucleotide sequence ID" value="NZ_BAAASR010000006.1"/>
</dbReference>
<dbReference type="InterPro" id="IPR007627">
    <property type="entry name" value="RNA_pol_sigma70_r2"/>
</dbReference>
<evidence type="ECO:0000313" key="8">
    <source>
        <dbReference type="EMBL" id="GAA2483502.1"/>
    </source>
</evidence>
<dbReference type="Proteomes" id="UP001499942">
    <property type="component" value="Unassembled WGS sequence"/>
</dbReference>
<dbReference type="SUPFAM" id="SSF88946">
    <property type="entry name" value="Sigma2 domain of RNA polymerase sigma factors"/>
    <property type="match status" value="1"/>
</dbReference>
<comment type="caution">
    <text evidence="8">The sequence shown here is derived from an EMBL/GenBank/DDBJ whole genome shotgun (WGS) entry which is preliminary data.</text>
</comment>
<name>A0ABN3LKB2_9ACTN</name>